<reference evidence="5 6" key="1">
    <citation type="submission" date="2016-01" db="EMBL/GenBank/DDBJ databases">
        <title>Complete Genome Sequence of Paenibacillus yonginensis DCY84, a novel Plant Growth-Promoting Bacteria with Elicitation of Induced Systemic Resistance.</title>
        <authorList>
            <person name="Kim Y.J."/>
            <person name="Yang D.C."/>
            <person name="Sukweenadhi J."/>
        </authorList>
    </citation>
    <scope>NUCLEOTIDE SEQUENCE [LARGE SCALE GENOMIC DNA]</scope>
    <source>
        <strain evidence="5 6">DCY84</strain>
    </source>
</reference>
<dbReference type="InterPro" id="IPR036388">
    <property type="entry name" value="WH-like_DNA-bd_sf"/>
</dbReference>
<accession>A0A1B1MZ81</accession>
<dbReference type="AlphaFoldDB" id="A0A1B1MZ81"/>
<dbReference type="Pfam" id="PF01022">
    <property type="entry name" value="HTH_5"/>
    <property type="match status" value="1"/>
</dbReference>
<keyword evidence="1" id="KW-0805">Transcription regulation</keyword>
<evidence type="ECO:0000256" key="3">
    <source>
        <dbReference type="ARBA" id="ARBA00023163"/>
    </source>
</evidence>
<dbReference type="Proteomes" id="UP000092573">
    <property type="component" value="Chromosome"/>
</dbReference>
<protein>
    <submittedName>
        <fullName evidence="5">ArsR family transcriptional regulator</fullName>
    </submittedName>
</protein>
<dbReference type="EMBL" id="CP014167">
    <property type="protein sequence ID" value="ANS74485.1"/>
    <property type="molecule type" value="Genomic_DNA"/>
</dbReference>
<dbReference type="InterPro" id="IPR011991">
    <property type="entry name" value="ArsR-like_HTH"/>
</dbReference>
<dbReference type="Gene3D" id="1.10.10.10">
    <property type="entry name" value="Winged helix-like DNA-binding domain superfamily/Winged helix DNA-binding domain"/>
    <property type="match status" value="1"/>
</dbReference>
<dbReference type="OrthoDB" id="9781958at2"/>
<evidence type="ECO:0000313" key="5">
    <source>
        <dbReference type="EMBL" id="ANS74485.1"/>
    </source>
</evidence>
<dbReference type="PROSITE" id="PS50987">
    <property type="entry name" value="HTH_ARSR_2"/>
    <property type="match status" value="1"/>
</dbReference>
<dbReference type="STRING" id="1462996.AWM70_07715"/>
<evidence type="ECO:0000259" key="4">
    <source>
        <dbReference type="PROSITE" id="PS50987"/>
    </source>
</evidence>
<keyword evidence="2" id="KW-0238">DNA-binding</keyword>
<evidence type="ECO:0000256" key="2">
    <source>
        <dbReference type="ARBA" id="ARBA00023125"/>
    </source>
</evidence>
<dbReference type="InterPro" id="IPR001845">
    <property type="entry name" value="HTH_ArsR_DNA-bd_dom"/>
</dbReference>
<evidence type="ECO:0000313" key="6">
    <source>
        <dbReference type="Proteomes" id="UP000092573"/>
    </source>
</evidence>
<evidence type="ECO:0000256" key="1">
    <source>
        <dbReference type="ARBA" id="ARBA00023015"/>
    </source>
</evidence>
<organism evidence="5 6">
    <name type="scientific">Paenibacillus yonginensis</name>
    <dbReference type="NCBI Taxonomy" id="1462996"/>
    <lineage>
        <taxon>Bacteria</taxon>
        <taxon>Bacillati</taxon>
        <taxon>Bacillota</taxon>
        <taxon>Bacilli</taxon>
        <taxon>Bacillales</taxon>
        <taxon>Paenibacillaceae</taxon>
        <taxon>Paenibacillus</taxon>
    </lineage>
</organism>
<proteinExistence type="predicted"/>
<dbReference type="GO" id="GO:0003677">
    <property type="term" value="F:DNA binding"/>
    <property type="evidence" value="ECO:0007669"/>
    <property type="project" value="UniProtKB-KW"/>
</dbReference>
<sequence length="319" mass="36462">MIKANRETKYIALYEALASEVRWRIMDLISDKERSVKEIAARLELSPSIVTLHIRKLEQAGLIGSRRVRLNGGTHKMCYLKQDKIEIELPSASSSERIREQTISVGHYTAFEVHPTCGLGTREKEIGVWDDPRYFLDPERVQASILWFGRGYVEYKTPNYLFPDQSVEAIELSMEIASEAPGLRDQWPSDITFTFNGVSLGVWTSPADFGRAARGKYTPEWWHRNVNQYGLLKTVRIDASGTFMDGEQMSDVTVLDIKLSQPFWTLRFAVEKEAVHVGGLTLYGSGFGNHDQDIRIRIYLKEESPSKQRLLDKERKAIT</sequence>
<keyword evidence="3" id="KW-0804">Transcription</keyword>
<keyword evidence="6" id="KW-1185">Reference proteome</keyword>
<dbReference type="CDD" id="cd00090">
    <property type="entry name" value="HTH_ARSR"/>
    <property type="match status" value="1"/>
</dbReference>
<dbReference type="PANTHER" id="PTHR43132:SF2">
    <property type="entry name" value="ARSENICAL RESISTANCE OPERON REPRESSOR ARSR-RELATED"/>
    <property type="match status" value="1"/>
</dbReference>
<dbReference type="PANTHER" id="PTHR43132">
    <property type="entry name" value="ARSENICAL RESISTANCE OPERON REPRESSOR ARSR-RELATED"/>
    <property type="match status" value="1"/>
</dbReference>
<gene>
    <name evidence="5" type="ORF">AWM70_07715</name>
</gene>
<feature type="domain" description="HTH arsR-type" evidence="4">
    <location>
        <begin position="2"/>
        <end position="96"/>
    </location>
</feature>
<dbReference type="InterPro" id="IPR036390">
    <property type="entry name" value="WH_DNA-bd_sf"/>
</dbReference>
<dbReference type="SMART" id="SM00418">
    <property type="entry name" value="HTH_ARSR"/>
    <property type="match status" value="1"/>
</dbReference>
<dbReference type="SUPFAM" id="SSF46785">
    <property type="entry name" value="Winged helix' DNA-binding domain"/>
    <property type="match status" value="1"/>
</dbReference>
<dbReference type="RefSeq" id="WP_068695202.1">
    <property type="nucleotide sequence ID" value="NZ_CP014167.1"/>
</dbReference>
<dbReference type="KEGG" id="pyg:AWM70_07715"/>
<name>A0A1B1MZ81_9BACL</name>
<dbReference type="GO" id="GO:0003700">
    <property type="term" value="F:DNA-binding transcription factor activity"/>
    <property type="evidence" value="ECO:0007669"/>
    <property type="project" value="InterPro"/>
</dbReference>
<dbReference type="InterPro" id="IPR051011">
    <property type="entry name" value="Metal_resp_trans_reg"/>
</dbReference>